<accession>A0A9X9MEN0</accession>
<dbReference type="AlphaFoldDB" id="A0A9X9MEN0"/>
<evidence type="ECO:0000313" key="3">
    <source>
        <dbReference type="Proteomes" id="UP000324639"/>
    </source>
</evidence>
<feature type="region of interest" description="Disordered" evidence="1">
    <location>
        <begin position="1"/>
        <end position="149"/>
    </location>
</feature>
<feature type="compositionally biased region" description="Basic and acidic residues" evidence="1">
    <location>
        <begin position="124"/>
        <end position="141"/>
    </location>
</feature>
<dbReference type="Proteomes" id="UP000324639">
    <property type="component" value="Chromosome Bgt_-05"/>
</dbReference>
<feature type="compositionally biased region" description="Basic residues" evidence="1">
    <location>
        <begin position="48"/>
        <end position="57"/>
    </location>
</feature>
<dbReference type="EMBL" id="LR026988">
    <property type="protein sequence ID" value="VDB83717.1"/>
    <property type="molecule type" value="Genomic_DNA"/>
</dbReference>
<reference evidence="2 3" key="1">
    <citation type="submission" date="2018-08" db="EMBL/GenBank/DDBJ databases">
        <authorList>
            <person name="Muller C M."/>
        </authorList>
    </citation>
    <scope>NUCLEOTIDE SEQUENCE [LARGE SCALE GENOMIC DNA]</scope>
</reference>
<proteinExistence type="predicted"/>
<feature type="compositionally biased region" description="Basic and acidic residues" evidence="1">
    <location>
        <begin position="68"/>
        <end position="80"/>
    </location>
</feature>
<evidence type="ECO:0000256" key="1">
    <source>
        <dbReference type="SAM" id="MobiDB-lite"/>
    </source>
</evidence>
<feature type="region of interest" description="Disordered" evidence="1">
    <location>
        <begin position="169"/>
        <end position="193"/>
    </location>
</feature>
<sequence>MPPKKNKQNASNEEPTSGEAQPDLANDVASEAPNDEEATPSGGLMAMMRKRQKKKKAGSNFLEGEDLPETKTSDLPDKAPLEASVADEFEPLAEKSKRQPKSINRENEDVPGEEGDGGKILTKAQKEKLKKEREKQRKKDNVCQTKVLSSKTASDFRINRLLRRKLRAQLSSHLPNPKNKLLKWPNHQPQLSQ</sequence>
<name>A0A9X9MEN0_BLUGR</name>
<organism evidence="2 3">
    <name type="scientific">Blumeria graminis f. sp. tritici</name>
    <dbReference type="NCBI Taxonomy" id="62690"/>
    <lineage>
        <taxon>Eukaryota</taxon>
        <taxon>Fungi</taxon>
        <taxon>Dikarya</taxon>
        <taxon>Ascomycota</taxon>
        <taxon>Pezizomycotina</taxon>
        <taxon>Leotiomycetes</taxon>
        <taxon>Erysiphales</taxon>
        <taxon>Erysiphaceae</taxon>
        <taxon>Blumeria</taxon>
    </lineage>
</organism>
<protein>
    <submittedName>
        <fullName evidence="2">Bgt-4917</fullName>
    </submittedName>
</protein>
<gene>
    <name evidence="2" type="ORF">BGT96224V316_LOCUS2904</name>
</gene>
<keyword evidence="3" id="KW-1185">Reference proteome</keyword>
<feature type="compositionally biased region" description="Basic and acidic residues" evidence="1">
    <location>
        <begin position="92"/>
        <end position="108"/>
    </location>
</feature>
<evidence type="ECO:0000313" key="2">
    <source>
        <dbReference type="EMBL" id="VDB83717.1"/>
    </source>
</evidence>
<feature type="compositionally biased region" description="Polar residues" evidence="1">
    <location>
        <begin position="8"/>
        <end position="19"/>
    </location>
</feature>